<evidence type="ECO:0000313" key="2">
    <source>
        <dbReference type="EMBL" id="KAF8899810.1"/>
    </source>
</evidence>
<evidence type="ECO:0000256" key="1">
    <source>
        <dbReference type="SAM" id="SignalP"/>
    </source>
</evidence>
<reference evidence="2" key="1">
    <citation type="submission" date="2020-11" db="EMBL/GenBank/DDBJ databases">
        <authorList>
            <consortium name="DOE Joint Genome Institute"/>
            <person name="Ahrendt S."/>
            <person name="Riley R."/>
            <person name="Andreopoulos W."/>
            <person name="LaButti K."/>
            <person name="Pangilinan J."/>
            <person name="Ruiz-duenas F.J."/>
            <person name="Barrasa J.M."/>
            <person name="Sanchez-Garcia M."/>
            <person name="Camarero S."/>
            <person name="Miyauchi S."/>
            <person name="Serrano A."/>
            <person name="Linde D."/>
            <person name="Babiker R."/>
            <person name="Drula E."/>
            <person name="Ayuso-Fernandez I."/>
            <person name="Pacheco R."/>
            <person name="Padilla G."/>
            <person name="Ferreira P."/>
            <person name="Barriuso J."/>
            <person name="Kellner H."/>
            <person name="Castanera R."/>
            <person name="Alfaro M."/>
            <person name="Ramirez L."/>
            <person name="Pisabarro A.G."/>
            <person name="Kuo A."/>
            <person name="Tritt A."/>
            <person name="Lipzen A."/>
            <person name="He G."/>
            <person name="Yan M."/>
            <person name="Ng V."/>
            <person name="Cullen D."/>
            <person name="Martin F."/>
            <person name="Rosso M.-N."/>
            <person name="Henrissat B."/>
            <person name="Hibbett D."/>
            <person name="Martinez A.T."/>
            <person name="Grigoriev I.V."/>
        </authorList>
    </citation>
    <scope>NUCLEOTIDE SEQUENCE</scope>
    <source>
        <strain evidence="2">AH 44721</strain>
    </source>
</reference>
<keyword evidence="1" id="KW-0732">Signal</keyword>
<organism evidence="2 3">
    <name type="scientific">Gymnopilus junonius</name>
    <name type="common">Spectacular rustgill mushroom</name>
    <name type="synonym">Gymnopilus spectabilis subsp. junonius</name>
    <dbReference type="NCBI Taxonomy" id="109634"/>
    <lineage>
        <taxon>Eukaryota</taxon>
        <taxon>Fungi</taxon>
        <taxon>Dikarya</taxon>
        <taxon>Basidiomycota</taxon>
        <taxon>Agaricomycotina</taxon>
        <taxon>Agaricomycetes</taxon>
        <taxon>Agaricomycetidae</taxon>
        <taxon>Agaricales</taxon>
        <taxon>Agaricineae</taxon>
        <taxon>Hymenogastraceae</taxon>
        <taxon>Gymnopilus</taxon>
    </lineage>
</organism>
<sequence>MIRFQLPWLLLTTFPALPSRVKPPKCLRAISFSSQSICFRCIKRLKSIVHYELGHGYLIPLFQYLFQIEME</sequence>
<keyword evidence="3" id="KW-1185">Reference proteome</keyword>
<dbReference type="EMBL" id="JADNYJ010000051">
    <property type="protein sequence ID" value="KAF8899810.1"/>
    <property type="molecule type" value="Genomic_DNA"/>
</dbReference>
<dbReference type="Proteomes" id="UP000724874">
    <property type="component" value="Unassembled WGS sequence"/>
</dbReference>
<dbReference type="AlphaFoldDB" id="A0A9P5NPT8"/>
<evidence type="ECO:0000313" key="3">
    <source>
        <dbReference type="Proteomes" id="UP000724874"/>
    </source>
</evidence>
<comment type="caution">
    <text evidence="2">The sequence shown here is derived from an EMBL/GenBank/DDBJ whole genome shotgun (WGS) entry which is preliminary data.</text>
</comment>
<accession>A0A9P5NPT8</accession>
<protein>
    <recommendedName>
        <fullName evidence="4">Secreted protein</fullName>
    </recommendedName>
</protein>
<feature type="chain" id="PRO_5040460464" description="Secreted protein" evidence="1">
    <location>
        <begin position="19"/>
        <end position="71"/>
    </location>
</feature>
<gene>
    <name evidence="2" type="ORF">CPB84DRAFT_1780039</name>
</gene>
<proteinExistence type="predicted"/>
<name>A0A9P5NPT8_GYMJU</name>
<feature type="signal peptide" evidence="1">
    <location>
        <begin position="1"/>
        <end position="18"/>
    </location>
</feature>
<evidence type="ECO:0008006" key="4">
    <source>
        <dbReference type="Google" id="ProtNLM"/>
    </source>
</evidence>